<keyword evidence="3" id="KW-0720">Serine protease</keyword>
<dbReference type="eggNOG" id="COG1404">
    <property type="taxonomic scope" value="Bacteria"/>
</dbReference>
<proteinExistence type="inferred from homology"/>
<evidence type="ECO:0000313" key="8">
    <source>
        <dbReference type="Proteomes" id="UP000010445"/>
    </source>
</evidence>
<comment type="caution">
    <text evidence="4">Lacks conserved residue(s) required for the propagation of feature annotation.</text>
</comment>
<evidence type="ECO:0000256" key="4">
    <source>
        <dbReference type="PROSITE-ProRule" id="PRU01240"/>
    </source>
</evidence>
<organism evidence="7 8">
    <name type="scientific">Corynebacterium durum F0235</name>
    <dbReference type="NCBI Taxonomy" id="1035195"/>
    <lineage>
        <taxon>Bacteria</taxon>
        <taxon>Bacillati</taxon>
        <taxon>Actinomycetota</taxon>
        <taxon>Actinomycetes</taxon>
        <taxon>Mycobacteriales</taxon>
        <taxon>Corynebacteriaceae</taxon>
        <taxon>Corynebacterium</taxon>
    </lineage>
</organism>
<keyword evidence="2" id="KW-0378">Hydrolase</keyword>
<comment type="similarity">
    <text evidence="4">Belongs to the peptidase S8 family.</text>
</comment>
<evidence type="ECO:0000256" key="3">
    <source>
        <dbReference type="ARBA" id="ARBA00022825"/>
    </source>
</evidence>
<dbReference type="PROSITE" id="PS51892">
    <property type="entry name" value="SUBTILASE"/>
    <property type="match status" value="1"/>
</dbReference>
<keyword evidence="5" id="KW-1133">Transmembrane helix</keyword>
<evidence type="ECO:0000313" key="7">
    <source>
        <dbReference type="EMBL" id="EKX87527.1"/>
    </source>
</evidence>
<dbReference type="GO" id="GO:0006508">
    <property type="term" value="P:proteolysis"/>
    <property type="evidence" value="ECO:0007669"/>
    <property type="project" value="UniProtKB-KW"/>
</dbReference>
<evidence type="ECO:0000256" key="1">
    <source>
        <dbReference type="ARBA" id="ARBA00022670"/>
    </source>
</evidence>
<keyword evidence="8" id="KW-1185">Reference proteome</keyword>
<dbReference type="Proteomes" id="UP000010445">
    <property type="component" value="Unassembled WGS sequence"/>
</dbReference>
<dbReference type="PROSITE" id="PS00138">
    <property type="entry name" value="SUBTILASE_SER"/>
    <property type="match status" value="1"/>
</dbReference>
<protein>
    <recommendedName>
        <fullName evidence="6">Peptidase S8/S53 domain-containing protein</fullName>
    </recommendedName>
</protein>
<evidence type="ECO:0000259" key="6">
    <source>
        <dbReference type="Pfam" id="PF00082"/>
    </source>
</evidence>
<dbReference type="Pfam" id="PF00082">
    <property type="entry name" value="Peptidase_S8"/>
    <property type="match status" value="1"/>
</dbReference>
<feature type="domain" description="Peptidase S8/S53" evidence="6">
    <location>
        <begin position="6"/>
        <end position="50"/>
    </location>
</feature>
<feature type="transmembrane region" description="Helical" evidence="5">
    <location>
        <begin position="86"/>
        <end position="107"/>
    </location>
</feature>
<evidence type="ECO:0000256" key="2">
    <source>
        <dbReference type="ARBA" id="ARBA00022801"/>
    </source>
</evidence>
<keyword evidence="5" id="KW-0472">Membrane</keyword>
<accession>L1M8I0</accession>
<keyword evidence="5" id="KW-0812">Transmembrane</keyword>
<dbReference type="InterPro" id="IPR023828">
    <property type="entry name" value="Peptidase_S8_Ser-AS"/>
</dbReference>
<dbReference type="STRING" id="1035195.HMPREF9997_02853"/>
<dbReference type="Gene3D" id="3.40.50.200">
    <property type="entry name" value="Peptidase S8/S53 domain"/>
    <property type="match status" value="1"/>
</dbReference>
<dbReference type="EMBL" id="AMEM01000044">
    <property type="protein sequence ID" value="EKX87527.1"/>
    <property type="molecule type" value="Genomic_DNA"/>
</dbReference>
<dbReference type="HOGENOM" id="CLU_2022828_0_0_11"/>
<name>L1M8I0_9CORY</name>
<gene>
    <name evidence="7" type="ORF">HMPREF9997_02853</name>
</gene>
<dbReference type="InterPro" id="IPR036852">
    <property type="entry name" value="Peptidase_S8/S53_dom_sf"/>
</dbReference>
<dbReference type="InterPro" id="IPR000209">
    <property type="entry name" value="Peptidase_S8/S53_dom"/>
</dbReference>
<dbReference type="SUPFAM" id="SSF52743">
    <property type="entry name" value="Subtilisin-like"/>
    <property type="match status" value="1"/>
</dbReference>
<evidence type="ECO:0000256" key="5">
    <source>
        <dbReference type="SAM" id="Phobius"/>
    </source>
</evidence>
<keyword evidence="1" id="KW-0645">Protease</keyword>
<dbReference type="GO" id="GO:0004252">
    <property type="term" value="F:serine-type endopeptidase activity"/>
    <property type="evidence" value="ECO:0007669"/>
    <property type="project" value="InterPro"/>
</dbReference>
<dbReference type="AlphaFoldDB" id="L1M8I0"/>
<sequence>MVTEQGPSSFTGTSFAAPIVSGTAALLKERYPDDTALQIRARIIESADPGTGAVSPYRALTQVPAKYSTITHRQQAVEPVATNDDIMRRCGIAVVVIVMVLLGWVIAARVTGMRAVPDAREC</sequence>
<dbReference type="PATRIC" id="fig|1035195.3.peg.2559"/>
<comment type="caution">
    <text evidence="7">The sequence shown here is derived from an EMBL/GenBank/DDBJ whole genome shotgun (WGS) entry which is preliminary data.</text>
</comment>
<reference evidence="7 8" key="1">
    <citation type="submission" date="2012-05" db="EMBL/GenBank/DDBJ databases">
        <authorList>
            <person name="Weinstock G."/>
            <person name="Sodergren E."/>
            <person name="Lobos E.A."/>
            <person name="Fulton L."/>
            <person name="Fulton R."/>
            <person name="Courtney L."/>
            <person name="Fronick C."/>
            <person name="O'Laughlin M."/>
            <person name="Godfrey J."/>
            <person name="Wilson R.M."/>
            <person name="Miner T."/>
            <person name="Farmer C."/>
            <person name="Delehaunty K."/>
            <person name="Cordes M."/>
            <person name="Minx P."/>
            <person name="Tomlinson C."/>
            <person name="Chen J."/>
            <person name="Wollam A."/>
            <person name="Pepin K.H."/>
            <person name="Bhonagiri V."/>
            <person name="Zhang X."/>
            <person name="Suruliraj S."/>
            <person name="Warren W."/>
            <person name="Mitreva M."/>
            <person name="Mardis E.R."/>
            <person name="Wilson R.K."/>
        </authorList>
    </citation>
    <scope>NUCLEOTIDE SEQUENCE [LARGE SCALE GENOMIC DNA]</scope>
    <source>
        <strain evidence="7 8">F0235</strain>
    </source>
</reference>